<evidence type="ECO:0000256" key="1">
    <source>
        <dbReference type="SAM" id="Coils"/>
    </source>
</evidence>
<sequence length="318" mass="36280">MGVHRIQDEIENEIENSVKDHEWWFEADHNSENAKLKEKLRNLEEEVRCLNKERGQKGKTLPLRSAKSDLIEENGAKVSLSALFSGEKKTEKLKNLKPIDFGNEDPMVHKELSSDMQMFTQHLYMKGYLKGASFMPKNKFDVTCFQISYGREFLKFAAVKFGEDHQEIAKWLSASDLKKIALFGCPSLGQRSVYAAKSMRGFFEIEEQKASQFLIISAYEPSKDYNINLCSLFSNINGISSYHSHSSCRVLVMYAMESVPQQLVVPEEINNSVGRLLKEIIYLLRGSFVEWNSLDTVWSKDVLSAGPVILVSLCSYAY</sequence>
<organism evidence="2 3">
    <name type="scientific">Rehmannia glutinosa</name>
    <name type="common">Chinese foxglove</name>
    <dbReference type="NCBI Taxonomy" id="99300"/>
    <lineage>
        <taxon>Eukaryota</taxon>
        <taxon>Viridiplantae</taxon>
        <taxon>Streptophyta</taxon>
        <taxon>Embryophyta</taxon>
        <taxon>Tracheophyta</taxon>
        <taxon>Spermatophyta</taxon>
        <taxon>Magnoliopsida</taxon>
        <taxon>eudicotyledons</taxon>
        <taxon>Gunneridae</taxon>
        <taxon>Pentapetalae</taxon>
        <taxon>asterids</taxon>
        <taxon>lamiids</taxon>
        <taxon>Lamiales</taxon>
        <taxon>Orobanchaceae</taxon>
        <taxon>Rehmannieae</taxon>
        <taxon>Rehmannia</taxon>
    </lineage>
</organism>
<keyword evidence="3" id="KW-1185">Reference proteome</keyword>
<proteinExistence type="predicted"/>
<keyword evidence="1" id="KW-0175">Coiled coil</keyword>
<evidence type="ECO:0000313" key="2">
    <source>
        <dbReference type="EMBL" id="KAK6134984.1"/>
    </source>
</evidence>
<gene>
    <name evidence="2" type="ORF">DH2020_031268</name>
</gene>
<dbReference type="Proteomes" id="UP001318860">
    <property type="component" value="Unassembled WGS sequence"/>
</dbReference>
<dbReference type="EMBL" id="JABTTQ020001122">
    <property type="protein sequence ID" value="KAK6134984.1"/>
    <property type="molecule type" value="Genomic_DNA"/>
</dbReference>
<name>A0ABR0VLK1_REHGL</name>
<reference evidence="2 3" key="1">
    <citation type="journal article" date="2021" name="Comput. Struct. Biotechnol. J.">
        <title>De novo genome assembly of the potent medicinal plant Rehmannia glutinosa using nanopore technology.</title>
        <authorList>
            <person name="Ma L."/>
            <person name="Dong C."/>
            <person name="Song C."/>
            <person name="Wang X."/>
            <person name="Zheng X."/>
            <person name="Niu Y."/>
            <person name="Chen S."/>
            <person name="Feng W."/>
        </authorList>
    </citation>
    <scope>NUCLEOTIDE SEQUENCE [LARGE SCALE GENOMIC DNA]</scope>
    <source>
        <strain evidence="2">DH-2019</strain>
    </source>
</reference>
<feature type="coiled-coil region" evidence="1">
    <location>
        <begin position="26"/>
        <end position="60"/>
    </location>
</feature>
<evidence type="ECO:0000313" key="3">
    <source>
        <dbReference type="Proteomes" id="UP001318860"/>
    </source>
</evidence>
<comment type="caution">
    <text evidence="2">The sequence shown here is derived from an EMBL/GenBank/DDBJ whole genome shotgun (WGS) entry which is preliminary data.</text>
</comment>
<accession>A0ABR0VLK1</accession>
<protein>
    <submittedName>
        <fullName evidence="2">Uncharacterized protein</fullName>
    </submittedName>
</protein>